<gene>
    <name evidence="7" type="ORF">GURASL_11560</name>
</gene>
<feature type="transmembrane region" description="Helical" evidence="6">
    <location>
        <begin position="182"/>
        <end position="201"/>
    </location>
</feature>
<feature type="transmembrane region" description="Helical" evidence="6">
    <location>
        <begin position="103"/>
        <end position="123"/>
    </location>
</feature>
<feature type="transmembrane region" description="Helical" evidence="6">
    <location>
        <begin position="69"/>
        <end position="91"/>
    </location>
</feature>
<evidence type="ECO:0000256" key="3">
    <source>
        <dbReference type="ARBA" id="ARBA00022692"/>
    </source>
</evidence>
<dbReference type="Pfam" id="PF03741">
    <property type="entry name" value="TerC"/>
    <property type="match status" value="1"/>
</dbReference>
<feature type="transmembrane region" description="Helical" evidence="6">
    <location>
        <begin position="251"/>
        <end position="271"/>
    </location>
</feature>
<comment type="subcellular location">
    <subcellularLocation>
        <location evidence="1">Membrane</location>
        <topology evidence="1">Multi-pass membrane protein</topology>
    </subcellularLocation>
</comment>
<evidence type="ECO:0000313" key="7">
    <source>
        <dbReference type="EMBL" id="BDV42233.1"/>
    </source>
</evidence>
<dbReference type="PANTHER" id="PTHR30238">
    <property type="entry name" value="MEMBRANE BOUND PREDICTED REDOX MODULATOR"/>
    <property type="match status" value="1"/>
</dbReference>
<keyword evidence="5 6" id="KW-0472">Membrane</keyword>
<proteinExistence type="inferred from homology"/>
<reference evidence="7 8" key="1">
    <citation type="submission" date="2022-12" db="EMBL/GenBank/DDBJ databases">
        <title>Polyphasic characterization of Geotalea uranireducens NIT-SL11 newly isolated from a complex of sewage sludge and microbially reduced graphene oxide.</title>
        <authorList>
            <person name="Xie L."/>
            <person name="Yoshida N."/>
            <person name="Meng L."/>
        </authorList>
    </citation>
    <scope>NUCLEOTIDE SEQUENCE [LARGE SCALE GENOMIC DNA]</scope>
    <source>
        <strain evidence="7 8">NIT-SL11</strain>
    </source>
</reference>
<dbReference type="InterPro" id="IPR005496">
    <property type="entry name" value="Integral_membrane_TerC"/>
</dbReference>
<dbReference type="Proteomes" id="UP001317705">
    <property type="component" value="Chromosome"/>
</dbReference>
<feature type="transmembrane region" description="Helical" evidence="6">
    <location>
        <begin position="129"/>
        <end position="149"/>
    </location>
</feature>
<keyword evidence="4 6" id="KW-1133">Transmembrane helix</keyword>
<evidence type="ECO:0000313" key="8">
    <source>
        <dbReference type="Proteomes" id="UP001317705"/>
    </source>
</evidence>
<accession>A0ABN6VPJ8</accession>
<dbReference type="PANTHER" id="PTHR30238:SF0">
    <property type="entry name" value="THYLAKOID MEMBRANE PROTEIN TERC, CHLOROPLASTIC"/>
    <property type="match status" value="1"/>
</dbReference>
<sequence>MTVQSGMWLGFAAIILVMFVVDLGIFSRRSHEIKFREALTWTLVWVSLALIFNVWIYREMGQVKAMEFFTGYLIEQSLSVDNLFVFIMIFAYFHISKAHQPKILKWGILGALAMRGLFIITGIELIERFHWMIYVFGGILIFTGGKMAFGGDEQIEPEKNLLVRLVRKFVPITKRVRDDRFFINKGGILAATPLFLTLVVVESSDVIFAADSIPAVLAVTHDPFIVYTSNVFAIMGLRSLYYLLANVMEMFVYLKLGVSFILAYVGVKMLLADLYPIPIVFSLGTIIGVLVISVLASITIGNRRQRAAKGR</sequence>
<evidence type="ECO:0000256" key="4">
    <source>
        <dbReference type="ARBA" id="ARBA00022989"/>
    </source>
</evidence>
<comment type="similarity">
    <text evidence="2">Belongs to the TerC family.</text>
</comment>
<feature type="transmembrane region" description="Helical" evidence="6">
    <location>
        <begin position="6"/>
        <end position="26"/>
    </location>
</feature>
<dbReference type="NCBIfam" id="TIGR03718">
    <property type="entry name" value="R_switched_Alx"/>
    <property type="match status" value="1"/>
</dbReference>
<evidence type="ECO:0000256" key="2">
    <source>
        <dbReference type="ARBA" id="ARBA00007511"/>
    </source>
</evidence>
<dbReference type="RefSeq" id="WP_282002557.1">
    <property type="nucleotide sequence ID" value="NZ_AP027151.1"/>
</dbReference>
<feature type="transmembrane region" description="Helical" evidence="6">
    <location>
        <begin position="38"/>
        <end position="57"/>
    </location>
</feature>
<dbReference type="EMBL" id="AP027151">
    <property type="protein sequence ID" value="BDV42233.1"/>
    <property type="molecule type" value="Genomic_DNA"/>
</dbReference>
<evidence type="ECO:0000256" key="6">
    <source>
        <dbReference type="SAM" id="Phobius"/>
    </source>
</evidence>
<keyword evidence="8" id="KW-1185">Reference proteome</keyword>
<organism evidence="7 8">
    <name type="scientific">Geotalea uraniireducens</name>
    <dbReference type="NCBI Taxonomy" id="351604"/>
    <lineage>
        <taxon>Bacteria</taxon>
        <taxon>Pseudomonadati</taxon>
        <taxon>Thermodesulfobacteriota</taxon>
        <taxon>Desulfuromonadia</taxon>
        <taxon>Geobacterales</taxon>
        <taxon>Geobacteraceae</taxon>
        <taxon>Geotalea</taxon>
    </lineage>
</organism>
<dbReference type="InterPro" id="IPR022369">
    <property type="entry name" value="Integral_membrane_TerC_rswitch"/>
</dbReference>
<keyword evidence="3 6" id="KW-0812">Transmembrane</keyword>
<name>A0ABN6VPJ8_9BACT</name>
<feature type="transmembrane region" description="Helical" evidence="6">
    <location>
        <begin position="224"/>
        <end position="244"/>
    </location>
</feature>
<evidence type="ECO:0000256" key="5">
    <source>
        <dbReference type="ARBA" id="ARBA00023136"/>
    </source>
</evidence>
<evidence type="ECO:0000256" key="1">
    <source>
        <dbReference type="ARBA" id="ARBA00004141"/>
    </source>
</evidence>
<feature type="transmembrane region" description="Helical" evidence="6">
    <location>
        <begin position="277"/>
        <end position="301"/>
    </location>
</feature>
<protein>
    <submittedName>
        <fullName evidence="7">Membrane protein</fullName>
    </submittedName>
</protein>